<dbReference type="EMBL" id="BMAT01003965">
    <property type="protein sequence ID" value="GFR65698.1"/>
    <property type="molecule type" value="Genomic_DNA"/>
</dbReference>
<dbReference type="PANTHER" id="PTHR11733:SF167">
    <property type="entry name" value="FI17812P1-RELATED"/>
    <property type="match status" value="1"/>
</dbReference>
<accession>A0AAV4EXC5</accession>
<feature type="domain" description="Peptidase M13 C-terminal" evidence="2">
    <location>
        <begin position="42"/>
        <end position="221"/>
    </location>
</feature>
<sequence>MSTDNNYENMQTVFWTEYLRILKGLKEPVDKERWHMAPYETNAYYSITDNEIVFLAGLLQSPLYSKTFPDSYNYGALGSMVGHEITHGFDEEGRLFDQDGAFRDWWDKEDMKKFKAHSECFVEQYSNFRDTRVNKNVSGINTLDENIADNGGLEASYYAYKKLTREKGAGPKLPGLGFTHDQLFFLGFAQVHCEKSTKQSLLIDILFDEHSPDRFRAAPLMPQQTSTLEACSWVPILQAGGLGKVRVNCFPKAIATWHGRESNPRLPDLESDALTAPPRCPLYV</sequence>
<dbReference type="Proteomes" id="UP000762676">
    <property type="component" value="Unassembled WGS sequence"/>
</dbReference>
<comment type="caution">
    <text evidence="3">The sequence shown here is derived from an EMBL/GenBank/DDBJ whole genome shotgun (WGS) entry which is preliminary data.</text>
</comment>
<gene>
    <name evidence="3" type="ORF">ElyMa_001953400</name>
</gene>
<dbReference type="InterPro" id="IPR018497">
    <property type="entry name" value="Peptidase_M13_C"/>
</dbReference>
<dbReference type="InterPro" id="IPR000718">
    <property type="entry name" value="Peptidase_M13"/>
</dbReference>
<dbReference type="PRINTS" id="PR00786">
    <property type="entry name" value="NEPRILYSIN"/>
</dbReference>
<proteinExistence type="inferred from homology"/>
<dbReference type="PANTHER" id="PTHR11733">
    <property type="entry name" value="ZINC METALLOPROTEASE FAMILY M13 NEPRILYSIN-RELATED"/>
    <property type="match status" value="1"/>
</dbReference>
<comment type="similarity">
    <text evidence="1">Belongs to the peptidase M13 family.</text>
</comment>
<dbReference type="AlphaFoldDB" id="A0AAV4EXC5"/>
<evidence type="ECO:0000259" key="2">
    <source>
        <dbReference type="Pfam" id="PF01431"/>
    </source>
</evidence>
<dbReference type="InterPro" id="IPR024079">
    <property type="entry name" value="MetalloPept_cat_dom_sf"/>
</dbReference>
<dbReference type="GO" id="GO:0016485">
    <property type="term" value="P:protein processing"/>
    <property type="evidence" value="ECO:0007669"/>
    <property type="project" value="TreeGrafter"/>
</dbReference>
<evidence type="ECO:0000256" key="1">
    <source>
        <dbReference type="ARBA" id="ARBA00007357"/>
    </source>
</evidence>
<keyword evidence="4" id="KW-1185">Reference proteome</keyword>
<dbReference type="SUPFAM" id="SSF55486">
    <property type="entry name" value="Metalloproteases ('zincins'), catalytic domain"/>
    <property type="match status" value="1"/>
</dbReference>
<reference evidence="3 4" key="1">
    <citation type="journal article" date="2021" name="Elife">
        <title>Chloroplast acquisition without the gene transfer in kleptoplastic sea slugs, Plakobranchus ocellatus.</title>
        <authorList>
            <person name="Maeda T."/>
            <person name="Takahashi S."/>
            <person name="Yoshida T."/>
            <person name="Shimamura S."/>
            <person name="Takaki Y."/>
            <person name="Nagai Y."/>
            <person name="Toyoda A."/>
            <person name="Suzuki Y."/>
            <person name="Arimoto A."/>
            <person name="Ishii H."/>
            <person name="Satoh N."/>
            <person name="Nishiyama T."/>
            <person name="Hasebe M."/>
            <person name="Maruyama T."/>
            <person name="Minagawa J."/>
            <person name="Obokata J."/>
            <person name="Shigenobu S."/>
        </authorList>
    </citation>
    <scope>NUCLEOTIDE SEQUENCE [LARGE SCALE GENOMIC DNA]</scope>
</reference>
<organism evidence="3 4">
    <name type="scientific">Elysia marginata</name>
    <dbReference type="NCBI Taxonomy" id="1093978"/>
    <lineage>
        <taxon>Eukaryota</taxon>
        <taxon>Metazoa</taxon>
        <taxon>Spiralia</taxon>
        <taxon>Lophotrochozoa</taxon>
        <taxon>Mollusca</taxon>
        <taxon>Gastropoda</taxon>
        <taxon>Heterobranchia</taxon>
        <taxon>Euthyneura</taxon>
        <taxon>Panpulmonata</taxon>
        <taxon>Sacoglossa</taxon>
        <taxon>Placobranchoidea</taxon>
        <taxon>Plakobranchidae</taxon>
        <taxon>Elysia</taxon>
    </lineage>
</organism>
<protein>
    <submittedName>
        <fullName evidence="3">Endothelin-converting enzyme 1</fullName>
    </submittedName>
</protein>
<evidence type="ECO:0000313" key="4">
    <source>
        <dbReference type="Proteomes" id="UP000762676"/>
    </source>
</evidence>
<dbReference type="Pfam" id="PF01431">
    <property type="entry name" value="Peptidase_M13"/>
    <property type="match status" value="1"/>
</dbReference>
<dbReference type="GO" id="GO:0004222">
    <property type="term" value="F:metalloendopeptidase activity"/>
    <property type="evidence" value="ECO:0007669"/>
    <property type="project" value="InterPro"/>
</dbReference>
<dbReference type="GO" id="GO:0005886">
    <property type="term" value="C:plasma membrane"/>
    <property type="evidence" value="ECO:0007669"/>
    <property type="project" value="TreeGrafter"/>
</dbReference>
<dbReference type="CDD" id="cd08662">
    <property type="entry name" value="M13"/>
    <property type="match status" value="1"/>
</dbReference>
<dbReference type="PROSITE" id="PS51885">
    <property type="entry name" value="NEPRILYSIN"/>
    <property type="match status" value="1"/>
</dbReference>
<name>A0AAV4EXC5_9GAST</name>
<evidence type="ECO:0000313" key="3">
    <source>
        <dbReference type="EMBL" id="GFR65698.1"/>
    </source>
</evidence>
<dbReference type="Gene3D" id="3.40.390.10">
    <property type="entry name" value="Collagenase (Catalytic Domain)"/>
    <property type="match status" value="1"/>
</dbReference>